<evidence type="ECO:0000313" key="1">
    <source>
        <dbReference type="EMBL" id="GFY21971.1"/>
    </source>
</evidence>
<name>A0A8X6SZ34_TRICX</name>
<evidence type="ECO:0000313" key="2">
    <source>
        <dbReference type="Proteomes" id="UP000887159"/>
    </source>
</evidence>
<keyword evidence="2" id="KW-1185">Reference proteome</keyword>
<proteinExistence type="predicted"/>
<sequence>MIKITASGDVWMMPKSVVSVIAIVGFNPCHTPQYRIKEALDVSLSSATSHHDISKLESDHRDVAGRSCIQHNAIPFHCRYPPFIVLLVVQIPVVSPIKGKRSTGCLSDFLLCCKWYKRTPNDAWQTESVVIWFVMRLHDPSLPCTQSTSHHGQWCNEVGAISPVGPSFPSASSEDRSASQLLGVSSNASTDFSKGTLLNSRGGSITRPSSFCTGKPTKACTQPSDLLAPYSPGPNNGSLWFFSNASGTKNSSKHLDPSHHIAILSLKQFSHRPPRYQYPQSDKSRQLLHKGTLSCLL</sequence>
<accession>A0A8X6SZ34</accession>
<organism evidence="1 2">
    <name type="scientific">Trichonephila clavipes</name>
    <name type="common">Golden silk orbweaver</name>
    <name type="synonym">Nephila clavipes</name>
    <dbReference type="NCBI Taxonomy" id="2585209"/>
    <lineage>
        <taxon>Eukaryota</taxon>
        <taxon>Metazoa</taxon>
        <taxon>Ecdysozoa</taxon>
        <taxon>Arthropoda</taxon>
        <taxon>Chelicerata</taxon>
        <taxon>Arachnida</taxon>
        <taxon>Araneae</taxon>
        <taxon>Araneomorphae</taxon>
        <taxon>Entelegynae</taxon>
        <taxon>Araneoidea</taxon>
        <taxon>Nephilidae</taxon>
        <taxon>Trichonephila</taxon>
    </lineage>
</organism>
<comment type="caution">
    <text evidence="1">The sequence shown here is derived from an EMBL/GenBank/DDBJ whole genome shotgun (WGS) entry which is preliminary data.</text>
</comment>
<dbReference type="AlphaFoldDB" id="A0A8X6SZ34"/>
<gene>
    <name evidence="1" type="ORF">TNCV_3296151</name>
</gene>
<reference evidence="1" key="1">
    <citation type="submission" date="2020-08" db="EMBL/GenBank/DDBJ databases">
        <title>Multicomponent nature underlies the extraordinary mechanical properties of spider dragline silk.</title>
        <authorList>
            <person name="Kono N."/>
            <person name="Nakamura H."/>
            <person name="Mori M."/>
            <person name="Yoshida Y."/>
            <person name="Ohtoshi R."/>
            <person name="Malay A.D."/>
            <person name="Moran D.A.P."/>
            <person name="Tomita M."/>
            <person name="Numata K."/>
            <person name="Arakawa K."/>
        </authorList>
    </citation>
    <scope>NUCLEOTIDE SEQUENCE</scope>
</reference>
<dbReference type="EMBL" id="BMAU01021359">
    <property type="protein sequence ID" value="GFY21971.1"/>
    <property type="molecule type" value="Genomic_DNA"/>
</dbReference>
<dbReference type="Proteomes" id="UP000887159">
    <property type="component" value="Unassembled WGS sequence"/>
</dbReference>
<protein>
    <submittedName>
        <fullName evidence="1">Uncharacterized protein</fullName>
    </submittedName>
</protein>